<name>A0ABV8JFD9_9BACL</name>
<dbReference type="EMBL" id="JBHSAP010000007">
    <property type="protein sequence ID" value="MFC4075983.1"/>
    <property type="molecule type" value="Genomic_DNA"/>
</dbReference>
<dbReference type="Proteomes" id="UP001595843">
    <property type="component" value="Unassembled WGS sequence"/>
</dbReference>
<comment type="caution">
    <text evidence="1">The sequence shown here is derived from an EMBL/GenBank/DDBJ whole genome shotgun (WGS) entry which is preliminary data.</text>
</comment>
<sequence>MKKHIEAFTINPSYTFQYFGVTKIHREKGGREMKKIGRFAVALCLGVTLLVPATMSQAFAADENPNVSEKNAEEKAQASMAPTVGIGANLNVNIDVLGIADKIESAINDNAHRSGFVKNLSNAAYYGAEQKYNVVVQNLEQPHDPTKLQGVKFYGSAKYGKITYGIWVFEGGEFENQGDGGWINWAYWAPKGVERNGGHLKFP</sequence>
<reference evidence="2" key="1">
    <citation type="journal article" date="2019" name="Int. J. Syst. Evol. Microbiol.">
        <title>The Global Catalogue of Microorganisms (GCM) 10K type strain sequencing project: providing services to taxonomists for standard genome sequencing and annotation.</title>
        <authorList>
            <consortium name="The Broad Institute Genomics Platform"/>
            <consortium name="The Broad Institute Genome Sequencing Center for Infectious Disease"/>
            <person name="Wu L."/>
            <person name="Ma J."/>
        </authorList>
    </citation>
    <scope>NUCLEOTIDE SEQUENCE [LARGE SCALE GENOMIC DNA]</scope>
    <source>
        <strain evidence="2">IBRC-M 10813</strain>
    </source>
</reference>
<keyword evidence="2" id="KW-1185">Reference proteome</keyword>
<evidence type="ECO:0000313" key="1">
    <source>
        <dbReference type="EMBL" id="MFC4075983.1"/>
    </source>
</evidence>
<proteinExistence type="predicted"/>
<gene>
    <name evidence="1" type="ORF">ACFOUO_04090</name>
</gene>
<accession>A0ABV8JFD9</accession>
<protein>
    <submittedName>
        <fullName evidence="1">Stress protein</fullName>
    </submittedName>
</protein>
<evidence type="ECO:0000313" key="2">
    <source>
        <dbReference type="Proteomes" id="UP001595843"/>
    </source>
</evidence>
<organism evidence="1 2">
    <name type="scientific">Salinithrix halophila</name>
    <dbReference type="NCBI Taxonomy" id="1485204"/>
    <lineage>
        <taxon>Bacteria</taxon>
        <taxon>Bacillati</taxon>
        <taxon>Bacillota</taxon>
        <taxon>Bacilli</taxon>
        <taxon>Bacillales</taxon>
        <taxon>Thermoactinomycetaceae</taxon>
        <taxon>Salinithrix</taxon>
    </lineage>
</organism>